<feature type="region of interest" description="Disordered" evidence="1">
    <location>
        <begin position="17"/>
        <end position="61"/>
    </location>
</feature>
<name>A0A7J0C629_9ACTN</name>
<reference evidence="2 3" key="1">
    <citation type="submission" date="2020-05" db="EMBL/GenBank/DDBJ databases">
        <title>Whole genome shotgun sequence of Streptomyces fulvorobeus NBRC 15897.</title>
        <authorList>
            <person name="Komaki H."/>
            <person name="Tamura T."/>
        </authorList>
    </citation>
    <scope>NUCLEOTIDE SEQUENCE [LARGE SCALE GENOMIC DNA]</scope>
    <source>
        <strain evidence="2 3">NBRC 15897</strain>
    </source>
</reference>
<proteinExistence type="predicted"/>
<evidence type="ECO:0000256" key="1">
    <source>
        <dbReference type="SAM" id="MobiDB-lite"/>
    </source>
</evidence>
<feature type="compositionally biased region" description="Basic and acidic residues" evidence="1">
    <location>
        <begin position="32"/>
        <end position="48"/>
    </location>
</feature>
<dbReference type="Proteomes" id="UP000498980">
    <property type="component" value="Unassembled WGS sequence"/>
</dbReference>
<dbReference type="EMBL" id="BLWC01000001">
    <property type="protein sequence ID" value="GFM97952.1"/>
    <property type="molecule type" value="Genomic_DNA"/>
</dbReference>
<organism evidence="2 3">
    <name type="scientific">Streptomyces fulvorobeus</name>
    <dbReference type="NCBI Taxonomy" id="284028"/>
    <lineage>
        <taxon>Bacteria</taxon>
        <taxon>Bacillati</taxon>
        <taxon>Actinomycetota</taxon>
        <taxon>Actinomycetes</taxon>
        <taxon>Kitasatosporales</taxon>
        <taxon>Streptomycetaceae</taxon>
        <taxon>Streptomyces</taxon>
    </lineage>
</organism>
<gene>
    <name evidence="2" type="ORF">Sfulv_27630</name>
</gene>
<comment type="caution">
    <text evidence="2">The sequence shown here is derived from an EMBL/GenBank/DDBJ whole genome shotgun (WGS) entry which is preliminary data.</text>
</comment>
<dbReference type="AlphaFoldDB" id="A0A7J0C629"/>
<sequence>MRGYRAVVGRLRLLTARPVAHSKGPSEPFSTRTRDVRPAVEEHHDVEVRHRRAAARQDAASQERSTDVRVVFLYNGTRGVNRIHAVTIQHSAYRAHGVSSGSGRYVP</sequence>
<evidence type="ECO:0000313" key="3">
    <source>
        <dbReference type="Proteomes" id="UP000498980"/>
    </source>
</evidence>
<protein>
    <submittedName>
        <fullName evidence="2">Uncharacterized protein</fullName>
    </submittedName>
</protein>
<accession>A0A7J0C629</accession>
<evidence type="ECO:0000313" key="2">
    <source>
        <dbReference type="EMBL" id="GFM97952.1"/>
    </source>
</evidence>
<keyword evidence="3" id="KW-1185">Reference proteome</keyword>